<dbReference type="InterPro" id="IPR002020">
    <property type="entry name" value="Citrate_synthase"/>
</dbReference>
<comment type="catalytic activity">
    <reaction evidence="5">
        <text>oxaloacetate + acetyl-CoA + H2O = citrate + CoA + H(+)</text>
        <dbReference type="Rhea" id="RHEA:16845"/>
        <dbReference type="ChEBI" id="CHEBI:15377"/>
        <dbReference type="ChEBI" id="CHEBI:15378"/>
        <dbReference type="ChEBI" id="CHEBI:16452"/>
        <dbReference type="ChEBI" id="CHEBI:16947"/>
        <dbReference type="ChEBI" id="CHEBI:57287"/>
        <dbReference type="ChEBI" id="CHEBI:57288"/>
        <dbReference type="EC" id="2.3.3.16"/>
    </reaction>
</comment>
<reference evidence="9 10" key="1">
    <citation type="submission" date="2017-07" db="EMBL/GenBank/DDBJ databases">
        <title>Draft whole genome sequences of clinical Proprionibacteriaceae strains.</title>
        <authorList>
            <person name="Bernier A.-M."/>
            <person name="Bernard K."/>
            <person name="Domingo M.-C."/>
        </authorList>
    </citation>
    <scope>NUCLEOTIDE SEQUENCE [LARGE SCALE GENOMIC DNA]</scope>
    <source>
        <strain evidence="9 10">NML 160184</strain>
    </source>
</reference>
<evidence type="ECO:0000256" key="4">
    <source>
        <dbReference type="ARBA" id="ARBA00022679"/>
    </source>
</evidence>
<comment type="pathway">
    <text evidence="1">Carbohydrate metabolism; tricarboxylic acid cycle; isocitrate from oxaloacetate: step 1/2.</text>
</comment>
<protein>
    <recommendedName>
        <fullName evidence="6">Citrate synthase</fullName>
    </recommendedName>
</protein>
<dbReference type="Proteomes" id="UP000216533">
    <property type="component" value="Unassembled WGS sequence"/>
</dbReference>
<dbReference type="SUPFAM" id="SSF48256">
    <property type="entry name" value="Citrate synthase"/>
    <property type="match status" value="1"/>
</dbReference>
<dbReference type="GO" id="GO:0036440">
    <property type="term" value="F:citrate synthase activity"/>
    <property type="evidence" value="ECO:0007669"/>
    <property type="project" value="UniProtKB-EC"/>
</dbReference>
<evidence type="ECO:0000313" key="10">
    <source>
        <dbReference type="Proteomes" id="UP000216533"/>
    </source>
</evidence>
<dbReference type="Gene3D" id="1.10.580.10">
    <property type="entry name" value="Citrate Synthase, domain 1"/>
    <property type="match status" value="1"/>
</dbReference>
<dbReference type="UniPathway" id="UPA00223"/>
<evidence type="ECO:0000256" key="5">
    <source>
        <dbReference type="ARBA" id="ARBA00049288"/>
    </source>
</evidence>
<name>A0A255EIU3_9ACTN</name>
<dbReference type="InterPro" id="IPR024176">
    <property type="entry name" value="Citrate_synthase_bac-typ"/>
</dbReference>
<dbReference type="PIRSF" id="PIRSF001369">
    <property type="entry name" value="Citrate_synth"/>
    <property type="match status" value="1"/>
</dbReference>
<dbReference type="Gene3D" id="1.10.230.10">
    <property type="entry name" value="Cytochrome P450-Terp, domain 2"/>
    <property type="match status" value="1"/>
</dbReference>
<evidence type="ECO:0000256" key="7">
    <source>
        <dbReference type="PIRSR" id="PIRSR001369-1"/>
    </source>
</evidence>
<dbReference type="InterPro" id="IPR019810">
    <property type="entry name" value="Citrate_synthase_AS"/>
</dbReference>
<evidence type="ECO:0000256" key="8">
    <source>
        <dbReference type="RuleBase" id="RU003406"/>
    </source>
</evidence>
<keyword evidence="4 6" id="KW-0808">Transferase</keyword>
<dbReference type="InterPro" id="IPR036969">
    <property type="entry name" value="Citrate_synthase_sf"/>
</dbReference>
<evidence type="ECO:0000313" key="9">
    <source>
        <dbReference type="EMBL" id="OYN88053.1"/>
    </source>
</evidence>
<evidence type="ECO:0000256" key="3">
    <source>
        <dbReference type="ARBA" id="ARBA00022532"/>
    </source>
</evidence>
<organism evidence="9 10">
    <name type="scientific">Parenemella sanctibonifatiensis</name>
    <dbReference type="NCBI Taxonomy" id="2016505"/>
    <lineage>
        <taxon>Bacteria</taxon>
        <taxon>Bacillati</taxon>
        <taxon>Actinomycetota</taxon>
        <taxon>Actinomycetes</taxon>
        <taxon>Propionibacteriales</taxon>
        <taxon>Propionibacteriaceae</taxon>
        <taxon>Parenemella</taxon>
    </lineage>
</organism>
<dbReference type="AlphaFoldDB" id="A0A255EIU3"/>
<accession>A0A255EIU3</accession>
<sequence length="427" mass="47540">MAQQARLEIEGTTYELPIITGTEDESAFDISKLRSESGYITLDSGYGNTGSCTSEITFINGEAGILQIRGIPIEQLAEHSDFVETAYLVIFGELPTVEQRERFDRLIGENSKLDESTLAQIQAFPADAHPMAVLAAMLNVLFVHEENTTIEPGNREQLEEHSAKLLGKTRTIAAAFYRASKGEKPIQPSTDKGYVAEFFHEMFSTDTEDHEATAEADKALNFFLLLHADHEQNCSTSTVRMVASSHANLYTSVAAGVSALWGPRHGGANMEVVRMLEKIQADGDSLDDVVAKVKDKTMLLQGFGHRVYRNFDPRAKVLGGTVDALLEQLNVEDPLLQIARDLEQVALADEYFVERKLYPNVDFYSGIVLRALGIPLEMYTVMFALGRMPGWIANWAEVNDDPKIRIYRPRQIYTGATKRDWVAPADR</sequence>
<dbReference type="RefSeq" id="WP_094450371.1">
    <property type="nucleotide sequence ID" value="NZ_NMVI01000014.1"/>
</dbReference>
<dbReference type="InterPro" id="IPR016142">
    <property type="entry name" value="Citrate_synth-like_lrg_a-sub"/>
</dbReference>
<feature type="active site" evidence="7">
    <location>
        <position position="305"/>
    </location>
</feature>
<proteinExistence type="inferred from homology"/>
<dbReference type="NCBIfam" id="NF004126">
    <property type="entry name" value="PRK05614.1"/>
    <property type="match status" value="1"/>
</dbReference>
<dbReference type="PANTHER" id="PTHR42871">
    <property type="entry name" value="CITRATE SYNTHASE"/>
    <property type="match status" value="1"/>
</dbReference>
<evidence type="ECO:0000256" key="1">
    <source>
        <dbReference type="ARBA" id="ARBA00004751"/>
    </source>
</evidence>
<evidence type="ECO:0000256" key="2">
    <source>
        <dbReference type="ARBA" id="ARBA00010566"/>
    </source>
</evidence>
<dbReference type="Pfam" id="PF00285">
    <property type="entry name" value="Citrate_synt"/>
    <property type="match status" value="1"/>
</dbReference>
<dbReference type="EMBL" id="NMVI01000014">
    <property type="protein sequence ID" value="OYN88053.1"/>
    <property type="molecule type" value="Genomic_DNA"/>
</dbReference>
<dbReference type="PRINTS" id="PR00143">
    <property type="entry name" value="CITRTSNTHASE"/>
</dbReference>
<comment type="similarity">
    <text evidence="2 6 8">Belongs to the citrate synthase family.</text>
</comment>
<evidence type="ECO:0000256" key="6">
    <source>
        <dbReference type="PIRNR" id="PIRNR001369"/>
    </source>
</evidence>
<dbReference type="Gene3D" id="2.20.28.60">
    <property type="match status" value="1"/>
</dbReference>
<gene>
    <name evidence="9" type="ORF">CGZ92_05390</name>
</gene>
<dbReference type="FunFam" id="1.10.230.10:FF:000002">
    <property type="entry name" value="Citrate synthase"/>
    <property type="match status" value="1"/>
</dbReference>
<feature type="active site" evidence="7">
    <location>
        <position position="362"/>
    </location>
</feature>
<dbReference type="PANTHER" id="PTHR42871:SF1">
    <property type="entry name" value="CITRATE SYNTHASE"/>
    <property type="match status" value="1"/>
</dbReference>
<dbReference type="GO" id="GO:0006099">
    <property type="term" value="P:tricarboxylic acid cycle"/>
    <property type="evidence" value="ECO:0007669"/>
    <property type="project" value="UniProtKB-UniPathway"/>
</dbReference>
<dbReference type="InterPro" id="IPR016143">
    <property type="entry name" value="Citrate_synth-like_sm_a-sub"/>
</dbReference>
<keyword evidence="3" id="KW-0816">Tricarboxylic acid cycle</keyword>
<dbReference type="PROSITE" id="PS00480">
    <property type="entry name" value="CITRATE_SYNTHASE"/>
    <property type="match status" value="1"/>
</dbReference>
<comment type="caution">
    <text evidence="9">The sequence shown here is derived from an EMBL/GenBank/DDBJ whole genome shotgun (WGS) entry which is preliminary data.</text>
</comment>